<keyword evidence="4" id="KW-1185">Reference proteome</keyword>
<dbReference type="STRING" id="142842.SAMN02745118_01772"/>
<dbReference type="AlphaFoldDB" id="A0A1T4ND21"/>
<dbReference type="InterPro" id="IPR025460">
    <property type="entry name" value="DUF4280"/>
</dbReference>
<protein>
    <recommendedName>
        <fullName evidence="5">LysM domain-containing protein</fullName>
    </recommendedName>
</protein>
<evidence type="ECO:0000256" key="1">
    <source>
        <dbReference type="SAM" id="Coils"/>
    </source>
</evidence>
<dbReference type="EMBL" id="FUWM01000014">
    <property type="protein sequence ID" value="SJZ77221.1"/>
    <property type="molecule type" value="Genomic_DNA"/>
</dbReference>
<dbReference type="OrthoDB" id="4825649at2"/>
<evidence type="ECO:0000313" key="3">
    <source>
        <dbReference type="EMBL" id="SJZ77221.1"/>
    </source>
</evidence>
<gene>
    <name evidence="3" type="ORF">SAMN02745118_01772</name>
</gene>
<dbReference type="Proteomes" id="UP000190625">
    <property type="component" value="Unassembled WGS sequence"/>
</dbReference>
<organism evidence="3 4">
    <name type="scientific">Selenihalanaerobacter shriftii</name>
    <dbReference type="NCBI Taxonomy" id="142842"/>
    <lineage>
        <taxon>Bacteria</taxon>
        <taxon>Bacillati</taxon>
        <taxon>Bacillota</taxon>
        <taxon>Clostridia</taxon>
        <taxon>Halanaerobiales</taxon>
        <taxon>Halobacteroidaceae</taxon>
        <taxon>Selenihalanaerobacter</taxon>
    </lineage>
</organism>
<proteinExistence type="predicted"/>
<name>A0A1T4ND21_9FIRM</name>
<accession>A0A1T4ND21</accession>
<evidence type="ECO:0008006" key="5">
    <source>
        <dbReference type="Google" id="ProtNLM"/>
    </source>
</evidence>
<evidence type="ECO:0000313" key="4">
    <source>
        <dbReference type="Proteomes" id="UP000190625"/>
    </source>
</evidence>
<feature type="compositionally biased region" description="Polar residues" evidence="2">
    <location>
        <begin position="1102"/>
        <end position="1118"/>
    </location>
</feature>
<dbReference type="Pfam" id="PF14107">
    <property type="entry name" value="DUF4280"/>
    <property type="match status" value="1"/>
</dbReference>
<evidence type="ECO:0000256" key="2">
    <source>
        <dbReference type="SAM" id="MobiDB-lite"/>
    </source>
</evidence>
<feature type="compositionally biased region" description="Basic and acidic residues" evidence="2">
    <location>
        <begin position="1120"/>
        <end position="1131"/>
    </location>
</feature>
<sequence>MSKIVYYYENEFYVREDWQERKEGKFWAECPYPETAEKQIEKLATSYTNALNNAEWIAEGEAKQAFLSASDVIVTFFSSKDDSMQSLFGELDNMKKEYKELITGSPVVMFDYLSKEMPDSLDGEFIKELEIKDNNGANSQTSQSLIETYQKGKQVKNTYKLFSTTKDLVELKKGMTLERQLAKQVKEAGKLGNNKELKDLSKKLEEQIGQDDKKLDSLKDKASQKGKELISEYFAIWAPAVVTVMYEPKYKGINWGELTEENPIKAKRLKDEIKDRIIFEARCNMFAAKVMGWLSSLGIILLKVGMTCKNILDKVVYGMLGLLIVHSAQSISNGVKAAYGEYLKQKENETKDEDKNNNVDISWKKIISLGLEVTKDNLLDLKKYVGASRMYFIFPYETKGYNPNQDINYIIVEKKIDAPGVFEGMKTFLAEDSLNSLAVQLDNTTLFNSNNLSAVTNKITNKDISIDYSKLVKQNSQNLAKFEIKNGSTNYIGVVEQIGHFYQEQIKEEEDIEFTAYYNFNQQGDKKIKEILDEVFNGDPTKVSTENLKYYDTARIDRKLNSEKQSKNIKNVIVPNNNNKINRYLDDLSNYFGEEYAKRLLKEETIIVITNGSADMSPNILTVKSIDIIDQKAKKFGLDLSNDPLSYKIILDELFNKKFIRNNWVGNTIDSNLDYNYIIFEKEIQSRNPVDYINDKNHNFFKVVRNSILGSINLEADNSQDSTGIDNKSNMKEDKTNDIKLWTGIGMTNYYKEEEYTKDVIKGSKIIINGEQIGSNLKRRLENEYLILGGQVKYQEYVETFKQDNKRLLEVIYYYTSFEHFFKILEKNTLKIKYRIKYKDKSNSHNNSNNSWNVLMIREFDDLDYNIDLPDKGYSLPGLNNNRRYDYDKALSNSSLSLEGFTDKARGKLKLNDTYIKGKNLEVLRDKKSRLVYKVMEGDTLEEIVEGYLGEASRWRKLEKEDGSNFTEEEAKKLKVGSKVYIPNQLSEITSYQDKTKNNYAKDNRDNIYINYFNDKQETKTLCIAGFQESDYGLWVEDKAPYYLDGDKIVSKNGKEASKSEILAIEENKFLEEEERIKDNFLWIYPEDTIIFPDEKEESEENNGSQKSSKAATAFTTSGEDNKKDKKKEEQQEQEGEDTSSIARGSGSERLYVCNGAKLKCSLGTGPSTLNVADKYQVYIQSKPMATIQDTNMSKFGSKCKRSSDPTPPCTPNPAGSWQGGKDDVTIHDIPTLLETSTITCGYGGSIKITNPGQSLVRE</sequence>
<reference evidence="4" key="1">
    <citation type="submission" date="2017-02" db="EMBL/GenBank/DDBJ databases">
        <authorList>
            <person name="Varghese N."/>
            <person name="Submissions S."/>
        </authorList>
    </citation>
    <scope>NUCLEOTIDE SEQUENCE [LARGE SCALE GENOMIC DNA]</scope>
    <source>
        <strain evidence="4">ATCC BAA-73</strain>
    </source>
</reference>
<feature type="region of interest" description="Disordered" evidence="2">
    <location>
        <begin position="1196"/>
        <end position="1223"/>
    </location>
</feature>
<keyword evidence="1" id="KW-0175">Coiled coil</keyword>
<feature type="coiled-coil region" evidence="1">
    <location>
        <begin position="194"/>
        <end position="221"/>
    </location>
</feature>
<dbReference type="RefSeq" id="WP_078810231.1">
    <property type="nucleotide sequence ID" value="NZ_FUWM01000014.1"/>
</dbReference>
<feature type="region of interest" description="Disordered" evidence="2">
    <location>
        <begin position="1096"/>
        <end position="1144"/>
    </location>
</feature>